<name>A0AAC8ZHF8_9LACO</name>
<keyword evidence="2" id="KW-0813">Transport</keyword>
<feature type="signal peptide" evidence="5">
    <location>
        <begin position="1"/>
        <end position="20"/>
    </location>
</feature>
<dbReference type="Proteomes" id="UP000036000">
    <property type="component" value="Chromosome"/>
</dbReference>
<dbReference type="PANTHER" id="PTHR42953:SF1">
    <property type="entry name" value="METAL-BINDING PROTEIN HI_0362-RELATED"/>
    <property type="match status" value="1"/>
</dbReference>
<gene>
    <name evidence="6" type="ORF">ABN16_01970</name>
</gene>
<reference evidence="6 7" key="1">
    <citation type="submission" date="2015-07" db="EMBL/GenBank/DDBJ databases">
        <title>Lactobacillus korensis/26-25/ whole genome sequencing.</title>
        <authorList>
            <person name="Kim M.K."/>
            <person name="Im W.-T."/>
            <person name="Srinivasan S."/>
            <person name="Lee J.-J."/>
        </authorList>
    </citation>
    <scope>NUCLEOTIDE SEQUENCE [LARGE SCALE GENOMIC DNA]</scope>
    <source>
        <strain evidence="6 7">26-25</strain>
    </source>
</reference>
<dbReference type="SUPFAM" id="SSF53807">
    <property type="entry name" value="Helical backbone' metal receptor"/>
    <property type="match status" value="1"/>
</dbReference>
<feature type="chain" id="PRO_5042248372" evidence="5">
    <location>
        <begin position="21"/>
        <end position="305"/>
    </location>
</feature>
<keyword evidence="7" id="KW-1185">Reference proteome</keyword>
<sequence>MKLKHLILTAILVVTAGSLAACSATKHQSAPKISASKPIHVVASLDFYGEVAQAVLGNHGTVTTIIKSASVDPHDFEPTPKDAALVSHANFILANGIGYDAWMQKLVKSNASKQTTSIRVGEDVMGKQAGDNEHIWYDPETMSRVATTLAQKFGQQAPKYKQTYRRNATAYIKSLAPLQNQLKELKQNSNQRAVDVSEPVFDYALTALGYRRNNTSFEMAIENGTDPSPKSITAMQRDIKEHRIAFFVNNSQASSKTVTTMVALAKKHHVPVLNVTETLPAGKNYRTWMTSQYNQLAKIQSKTTD</sequence>
<dbReference type="PROSITE" id="PS51257">
    <property type="entry name" value="PROKAR_LIPOPROTEIN"/>
    <property type="match status" value="1"/>
</dbReference>
<evidence type="ECO:0000313" key="7">
    <source>
        <dbReference type="Proteomes" id="UP000036000"/>
    </source>
</evidence>
<dbReference type="KEGG" id="lko:ABN16_01970"/>
<dbReference type="GO" id="GO:0030001">
    <property type="term" value="P:metal ion transport"/>
    <property type="evidence" value="ECO:0007669"/>
    <property type="project" value="InterPro"/>
</dbReference>
<dbReference type="RefSeq" id="WP_048736250.1">
    <property type="nucleotide sequence ID" value="NZ_CP012033.1"/>
</dbReference>
<proteinExistence type="predicted"/>
<dbReference type="Pfam" id="PF01297">
    <property type="entry name" value="ZnuA"/>
    <property type="match status" value="1"/>
</dbReference>
<dbReference type="PANTHER" id="PTHR42953">
    <property type="entry name" value="HIGH-AFFINITY ZINC UPTAKE SYSTEM PROTEIN ZNUA-RELATED"/>
    <property type="match status" value="1"/>
</dbReference>
<keyword evidence="3" id="KW-0479">Metal-binding</keyword>
<evidence type="ECO:0000256" key="2">
    <source>
        <dbReference type="ARBA" id="ARBA00022448"/>
    </source>
</evidence>
<dbReference type="InterPro" id="IPR006127">
    <property type="entry name" value="ZnuA-like"/>
</dbReference>
<evidence type="ECO:0000256" key="4">
    <source>
        <dbReference type="ARBA" id="ARBA00022729"/>
    </source>
</evidence>
<evidence type="ECO:0000256" key="5">
    <source>
        <dbReference type="SAM" id="SignalP"/>
    </source>
</evidence>
<protein>
    <submittedName>
        <fullName evidence="6">Metal ABC transporter substrate-binding protein</fullName>
    </submittedName>
</protein>
<dbReference type="GO" id="GO:0030313">
    <property type="term" value="C:cell envelope"/>
    <property type="evidence" value="ECO:0007669"/>
    <property type="project" value="UniProtKB-SubCell"/>
</dbReference>
<evidence type="ECO:0000313" key="6">
    <source>
        <dbReference type="EMBL" id="AKP65967.1"/>
    </source>
</evidence>
<dbReference type="CDD" id="cd01020">
    <property type="entry name" value="TroA_b"/>
    <property type="match status" value="1"/>
</dbReference>
<evidence type="ECO:0000256" key="3">
    <source>
        <dbReference type="ARBA" id="ARBA00022723"/>
    </source>
</evidence>
<keyword evidence="4 5" id="KW-0732">Signal</keyword>
<dbReference type="EMBL" id="CP012033">
    <property type="protein sequence ID" value="AKP65967.1"/>
    <property type="molecule type" value="Genomic_DNA"/>
</dbReference>
<dbReference type="GO" id="GO:0046872">
    <property type="term" value="F:metal ion binding"/>
    <property type="evidence" value="ECO:0007669"/>
    <property type="project" value="UniProtKB-KW"/>
</dbReference>
<comment type="subcellular location">
    <subcellularLocation>
        <location evidence="1">Cell envelope</location>
    </subcellularLocation>
</comment>
<evidence type="ECO:0000256" key="1">
    <source>
        <dbReference type="ARBA" id="ARBA00004196"/>
    </source>
</evidence>
<dbReference type="InterPro" id="IPR050492">
    <property type="entry name" value="Bact_metal-bind_prot9"/>
</dbReference>
<dbReference type="AlphaFoldDB" id="A0AAC8ZHF8"/>
<accession>A0AAC8ZHF8</accession>
<organism evidence="6 7">
    <name type="scientific">Levilactobacillus koreensis</name>
    <dbReference type="NCBI Taxonomy" id="637971"/>
    <lineage>
        <taxon>Bacteria</taxon>
        <taxon>Bacillati</taxon>
        <taxon>Bacillota</taxon>
        <taxon>Bacilli</taxon>
        <taxon>Lactobacillales</taxon>
        <taxon>Lactobacillaceae</taxon>
        <taxon>Levilactobacillus</taxon>
    </lineage>
</organism>
<dbReference type="Gene3D" id="3.40.50.1980">
    <property type="entry name" value="Nitrogenase molybdenum iron protein domain"/>
    <property type="match status" value="2"/>
</dbReference>